<dbReference type="GO" id="GO:0006826">
    <property type="term" value="P:iron ion transport"/>
    <property type="evidence" value="ECO:0007669"/>
    <property type="project" value="UniProtKB-KW"/>
</dbReference>
<keyword evidence="3 11" id="KW-1134">Transmembrane beta strand</keyword>
<dbReference type="PANTHER" id="PTHR32552:SF81">
    <property type="entry name" value="TONB-DEPENDENT OUTER MEMBRANE RECEPTOR"/>
    <property type="match status" value="1"/>
</dbReference>
<protein>
    <submittedName>
        <fullName evidence="15">TonB-dependent receptor</fullName>
    </submittedName>
</protein>
<comment type="similarity">
    <text evidence="11 12">Belongs to the TonB-dependent receptor family.</text>
</comment>
<evidence type="ECO:0000256" key="11">
    <source>
        <dbReference type="PROSITE-ProRule" id="PRU01360"/>
    </source>
</evidence>
<evidence type="ECO:0000256" key="12">
    <source>
        <dbReference type="RuleBase" id="RU003357"/>
    </source>
</evidence>
<keyword evidence="10 11" id="KW-0998">Cell outer membrane</keyword>
<gene>
    <name evidence="15" type="ORF">AWL63_24000</name>
</gene>
<organism evidence="15 16">
    <name type="scientific">Sphingomonas panacis</name>
    <dbReference type="NCBI Taxonomy" id="1560345"/>
    <lineage>
        <taxon>Bacteria</taxon>
        <taxon>Pseudomonadati</taxon>
        <taxon>Pseudomonadota</taxon>
        <taxon>Alphaproteobacteria</taxon>
        <taxon>Sphingomonadales</taxon>
        <taxon>Sphingomonadaceae</taxon>
        <taxon>Sphingomonas</taxon>
    </lineage>
</organism>
<dbReference type="InterPro" id="IPR036942">
    <property type="entry name" value="Beta-barrel_TonB_sf"/>
</dbReference>
<keyword evidence="4" id="KW-0410">Iron transport</keyword>
<evidence type="ECO:0000256" key="5">
    <source>
        <dbReference type="ARBA" id="ARBA00022692"/>
    </source>
</evidence>
<dbReference type="Proteomes" id="UP000094256">
    <property type="component" value="Plasmid unnamed"/>
</dbReference>
<dbReference type="Gene3D" id="2.40.170.20">
    <property type="entry name" value="TonB-dependent receptor, beta-barrel domain"/>
    <property type="match status" value="1"/>
</dbReference>
<dbReference type="InterPro" id="IPR012910">
    <property type="entry name" value="Plug_dom"/>
</dbReference>
<keyword evidence="16" id="KW-1185">Reference proteome</keyword>
<evidence type="ECO:0000259" key="14">
    <source>
        <dbReference type="Pfam" id="PF07715"/>
    </source>
</evidence>
<dbReference type="KEGG" id="span:AWL63_24000"/>
<evidence type="ECO:0000256" key="10">
    <source>
        <dbReference type="ARBA" id="ARBA00023237"/>
    </source>
</evidence>
<dbReference type="SUPFAM" id="SSF56935">
    <property type="entry name" value="Porins"/>
    <property type="match status" value="1"/>
</dbReference>
<dbReference type="PROSITE" id="PS52016">
    <property type="entry name" value="TONB_DEPENDENT_REC_3"/>
    <property type="match status" value="1"/>
</dbReference>
<keyword evidence="15" id="KW-0675">Receptor</keyword>
<evidence type="ECO:0000256" key="2">
    <source>
        <dbReference type="ARBA" id="ARBA00022448"/>
    </source>
</evidence>
<dbReference type="GO" id="GO:0009279">
    <property type="term" value="C:cell outer membrane"/>
    <property type="evidence" value="ECO:0007669"/>
    <property type="project" value="UniProtKB-SubCell"/>
</dbReference>
<evidence type="ECO:0000259" key="13">
    <source>
        <dbReference type="Pfam" id="PF00593"/>
    </source>
</evidence>
<name>A0A1B3ZIS7_9SPHN</name>
<accession>A0A1B3ZIS7</accession>
<keyword evidence="2 11" id="KW-0813">Transport</keyword>
<evidence type="ECO:0000256" key="7">
    <source>
        <dbReference type="ARBA" id="ARBA00023065"/>
    </source>
</evidence>
<evidence type="ECO:0000256" key="4">
    <source>
        <dbReference type="ARBA" id="ARBA00022496"/>
    </source>
</evidence>
<sequence length="788" mass="85318">MFAQVAAAQQAGSVVAPASPVVQASGVTSNEPQVGDIIVTAQKRSERLNDVPMSITASTSDQLKSAGVTSTDDLAKIVPGFTFLKSSYGTPIYFIRGIGFNDTTLGVSPAVTVYVDQAPLPYSPMSRGATLDLERVEILKGPQGTLFGQNSTGGAINYIAAKPTDHLEAGFDLGFGRFNAVDTEAFISGPITNTLKVRLAVRQEYQDDWQKSYVSSDTIGQKRFINGRAMLDWDPSSTFHVALTASAWKDTSDTQQPQFVLFRGPDSAPAHLPIPYPIDTFPAAPKNDRAAAWDPGVSFARNDRFYQFTGRADWNLMDDIALTSLTSYANYKTFTPLDLDGTIYPVSRTVVSGMIKSFSQELRLNGTAGDRLRWMLGGSYQKDTVNEEFRYDPQFTTNGNIGPFVYHGFGVTNDQSIRTAGVFGSLDFAITDKITLQGSARYTDQHRRYQGCGRDDGDGDLAAAFDYLAFLLSGTAGNIPPGGCVTLNATTGVPGLVHDQLNQNNVSWRASVNYKPRSSMLFYANVTKGYKSGSFPTQPPPTSAALNPVNQESVLAYEVGTKIDLFRRKVQLTAAAFYYDYRDKQLLGTLNLPPFGALPALVNIPMSRVEGAEFNATLLPLHGLRLNVGGTYVDTRIKSDPPNPTGPFGSQGGSFVGSPFPFTPKWQGVADAQYTFPISSGLNMYLGGNVTARSKANASLFNGGSAVSPYDGASIAGLEKMLVIPGYALLDLRAGVETPDSKLRIEIWGRNVANKFYSTNIVRVSDYVYRFAGMPATYGVTLKFRFGQ</sequence>
<evidence type="ECO:0000256" key="9">
    <source>
        <dbReference type="ARBA" id="ARBA00023136"/>
    </source>
</evidence>
<evidence type="ECO:0000256" key="1">
    <source>
        <dbReference type="ARBA" id="ARBA00004571"/>
    </source>
</evidence>
<evidence type="ECO:0000313" key="15">
    <source>
        <dbReference type="EMBL" id="AOH87316.1"/>
    </source>
</evidence>
<feature type="domain" description="TonB-dependent receptor-like beta-barrel" evidence="13">
    <location>
        <begin position="279"/>
        <end position="752"/>
    </location>
</feature>
<keyword evidence="9 11" id="KW-0472">Membrane</keyword>
<dbReference type="AlphaFoldDB" id="A0A1B3ZIS7"/>
<evidence type="ECO:0000256" key="6">
    <source>
        <dbReference type="ARBA" id="ARBA00023004"/>
    </source>
</evidence>
<dbReference type="InterPro" id="IPR000531">
    <property type="entry name" value="Beta-barrel_TonB"/>
</dbReference>
<keyword evidence="6" id="KW-0408">Iron</keyword>
<dbReference type="PANTHER" id="PTHR32552">
    <property type="entry name" value="FERRICHROME IRON RECEPTOR-RELATED"/>
    <property type="match status" value="1"/>
</dbReference>
<keyword evidence="7" id="KW-0406">Ion transport</keyword>
<comment type="subcellular location">
    <subcellularLocation>
        <location evidence="1 11">Cell outer membrane</location>
        <topology evidence="1 11">Multi-pass membrane protein</topology>
    </subcellularLocation>
</comment>
<geneLocation type="plasmid" evidence="16"/>
<evidence type="ECO:0000313" key="16">
    <source>
        <dbReference type="Proteomes" id="UP000094256"/>
    </source>
</evidence>
<proteinExistence type="inferred from homology"/>
<keyword evidence="5 11" id="KW-0812">Transmembrane</keyword>
<keyword evidence="8 12" id="KW-0798">TonB box</keyword>
<dbReference type="Pfam" id="PF07715">
    <property type="entry name" value="Plug"/>
    <property type="match status" value="1"/>
</dbReference>
<dbReference type="Pfam" id="PF00593">
    <property type="entry name" value="TonB_dep_Rec_b-barrel"/>
    <property type="match status" value="1"/>
</dbReference>
<dbReference type="InterPro" id="IPR039426">
    <property type="entry name" value="TonB-dep_rcpt-like"/>
</dbReference>
<evidence type="ECO:0000256" key="3">
    <source>
        <dbReference type="ARBA" id="ARBA00022452"/>
    </source>
</evidence>
<reference evidence="15 16" key="1">
    <citation type="submission" date="2016-01" db="EMBL/GenBank/DDBJ databases">
        <title>Complete genome and mega plasmid sequence of Sphingomonas panacis DCY99 elicits systemic resistance in rice to Xanthomonas oryzae.</title>
        <authorList>
            <person name="Kim Y.J."/>
            <person name="Yang D.C."/>
            <person name="Sing P."/>
        </authorList>
    </citation>
    <scope>NUCLEOTIDE SEQUENCE [LARGE SCALE GENOMIC DNA]</scope>
    <source>
        <strain evidence="15 16">DCY99</strain>
        <plasmid evidence="16">Plasmid</plasmid>
    </source>
</reference>
<keyword evidence="15" id="KW-0614">Plasmid</keyword>
<evidence type="ECO:0000256" key="8">
    <source>
        <dbReference type="ARBA" id="ARBA00023077"/>
    </source>
</evidence>
<dbReference type="EMBL" id="CP014169">
    <property type="protein sequence ID" value="AOH87316.1"/>
    <property type="molecule type" value="Genomic_DNA"/>
</dbReference>
<feature type="domain" description="TonB-dependent receptor plug" evidence="14">
    <location>
        <begin position="48"/>
        <end position="155"/>
    </location>
</feature>